<feature type="region of interest" description="Disordered" evidence="1">
    <location>
        <begin position="13"/>
        <end position="54"/>
    </location>
</feature>
<evidence type="ECO:0000313" key="3">
    <source>
        <dbReference type="Proteomes" id="UP000419743"/>
    </source>
</evidence>
<comment type="caution">
    <text evidence="2">The sequence shown here is derived from an EMBL/GenBank/DDBJ whole genome shotgun (WGS) entry which is preliminary data.</text>
</comment>
<protein>
    <submittedName>
        <fullName evidence="2">Uncharacterized protein</fullName>
    </submittedName>
</protein>
<organism evidence="2 3">
    <name type="scientific">Occultella aeris</name>
    <dbReference type="NCBI Taxonomy" id="2761496"/>
    <lineage>
        <taxon>Bacteria</taxon>
        <taxon>Bacillati</taxon>
        <taxon>Actinomycetota</taxon>
        <taxon>Actinomycetes</taxon>
        <taxon>Micrococcales</taxon>
        <taxon>Ruaniaceae</taxon>
        <taxon>Occultella</taxon>
    </lineage>
</organism>
<gene>
    <name evidence="2" type="ORF">HALOF300_01139</name>
</gene>
<dbReference type="Proteomes" id="UP000419743">
    <property type="component" value="Unassembled WGS sequence"/>
</dbReference>
<evidence type="ECO:0000313" key="2">
    <source>
        <dbReference type="EMBL" id="VZO35936.1"/>
    </source>
</evidence>
<dbReference type="EMBL" id="CACRYJ010000016">
    <property type="protein sequence ID" value="VZO35936.1"/>
    <property type="molecule type" value="Genomic_DNA"/>
</dbReference>
<evidence type="ECO:0000256" key="1">
    <source>
        <dbReference type="SAM" id="MobiDB-lite"/>
    </source>
</evidence>
<name>A0A7M4DG93_9MICO</name>
<reference evidence="2 3" key="1">
    <citation type="submission" date="2019-11" db="EMBL/GenBank/DDBJ databases">
        <authorList>
            <person name="Criscuolo A."/>
        </authorList>
    </citation>
    <scope>NUCLEOTIDE SEQUENCE [LARGE SCALE GENOMIC DNA]</scope>
    <source>
        <strain evidence="2">CIP111667</strain>
    </source>
</reference>
<dbReference type="AlphaFoldDB" id="A0A7M4DG93"/>
<feature type="compositionally biased region" description="Polar residues" evidence="1">
    <location>
        <begin position="44"/>
        <end position="54"/>
    </location>
</feature>
<accession>A0A7M4DG93</accession>
<keyword evidence="3" id="KW-1185">Reference proteome</keyword>
<sequence length="54" mass="5437">MAEIGAACQSLLVPLSAGPPKGGQVRLHENDPVIDPAAGRSEMTEAQHSAGLTG</sequence>
<proteinExistence type="predicted"/>